<feature type="compositionally biased region" description="Basic residues" evidence="1">
    <location>
        <begin position="402"/>
        <end position="424"/>
    </location>
</feature>
<proteinExistence type="predicted"/>
<name>A0A6J4KL24_9BACT</name>
<feature type="non-terminal residue" evidence="2">
    <location>
        <position position="1"/>
    </location>
</feature>
<feature type="region of interest" description="Disordered" evidence="1">
    <location>
        <begin position="498"/>
        <end position="604"/>
    </location>
</feature>
<feature type="region of interest" description="Disordered" evidence="1">
    <location>
        <begin position="45"/>
        <end position="381"/>
    </location>
</feature>
<feature type="compositionally biased region" description="Basic and acidic residues" evidence="1">
    <location>
        <begin position="322"/>
        <end position="334"/>
    </location>
</feature>
<feature type="compositionally biased region" description="Basic residues" evidence="1">
    <location>
        <begin position="78"/>
        <end position="90"/>
    </location>
</feature>
<dbReference type="EMBL" id="CADCTU010000292">
    <property type="protein sequence ID" value="CAA9308042.1"/>
    <property type="molecule type" value="Genomic_DNA"/>
</dbReference>
<feature type="region of interest" description="Disordered" evidence="1">
    <location>
        <begin position="402"/>
        <end position="448"/>
    </location>
</feature>
<accession>A0A6J4KL24</accession>
<feature type="compositionally biased region" description="Low complexity" evidence="1">
    <location>
        <begin position="93"/>
        <end position="103"/>
    </location>
</feature>
<feature type="compositionally biased region" description="Basic residues" evidence="1">
    <location>
        <begin position="574"/>
        <end position="604"/>
    </location>
</feature>
<protein>
    <submittedName>
        <fullName evidence="2">NAD-dependent formate dehydrogenase gamma subunit</fullName>
    </submittedName>
</protein>
<feature type="compositionally biased region" description="Low complexity" evidence="1">
    <location>
        <begin position="143"/>
        <end position="159"/>
    </location>
</feature>
<dbReference type="AlphaFoldDB" id="A0A6J4KL24"/>
<organism evidence="2">
    <name type="scientific">uncultured Gemmatimonadaceae bacterium</name>
    <dbReference type="NCBI Taxonomy" id="246130"/>
    <lineage>
        <taxon>Bacteria</taxon>
        <taxon>Pseudomonadati</taxon>
        <taxon>Gemmatimonadota</taxon>
        <taxon>Gemmatimonadia</taxon>
        <taxon>Gemmatimonadales</taxon>
        <taxon>Gemmatimonadaceae</taxon>
        <taxon>environmental samples</taxon>
    </lineage>
</organism>
<sequence length="604" mass="66002">AVARGVDLGRRAELRVHAPHRAARRRVGGDHLLRALRDHAAPQAGAARVRGRRLPPQGRVRADGVARGGGGPAEPPRARGRPRAHRRRRRDLAQGAVRGAVRPGAGGVPAARRRPAAGPPVRRPHARACVGGARRRPRGGGRAAPRAAAAGRPVAPPAQARRRGGPHEPRRVPRVGRLPGAAARLRPGPRGGDPRDHRLEADGARRRGVPDRAQVGGGGAAAGAAALPHLQRRRERARDVQGPRAHGGRPVRPRRGDDDRGVRHRVRARLHLPARRVPARDRASAGRDRPGAPARAARRRRHEAGVLVRSGDPQGRRRLHLRRGDGDLQLDRGVPRRAAQQAAVPGELGAVPQADRDQQRRDAGERPAHPRDGWAGVRRDRHRAEHWPEAVLPVGEREAARRVRGAVRRHAARAHRPGRRRHRGAHDAGGAAGRRGRQLHAPRRARRAAHLRGLARGAGLVRLGRDHGVRRHGGPGRHAAPHRGVLPRRVVRPVRAVPGGHRAAGGGAAPHRARPAARLGGRRDGAARRDRAGDEGRVDLRPRADRVRRGGVGDQAARRVRRRRPQRECEWHGRAARQRRGPRPRQRLRQRRRAVGQRKRREGM</sequence>
<feature type="compositionally biased region" description="Basic and acidic residues" evidence="1">
    <location>
        <begin position="521"/>
        <end position="548"/>
    </location>
</feature>
<feature type="compositionally biased region" description="Basic and acidic residues" evidence="1">
    <location>
        <begin position="278"/>
        <end position="290"/>
    </location>
</feature>
<gene>
    <name evidence="2" type="ORF">AVDCRST_MAG11-1293</name>
</gene>
<reference evidence="2" key="1">
    <citation type="submission" date="2020-02" db="EMBL/GenBank/DDBJ databases">
        <authorList>
            <person name="Meier V. D."/>
        </authorList>
    </citation>
    <scope>NUCLEOTIDE SEQUENCE</scope>
    <source>
        <strain evidence="2">AVDCRST_MAG11</strain>
    </source>
</reference>
<feature type="compositionally biased region" description="Low complexity" evidence="1">
    <location>
        <begin position="175"/>
        <end position="188"/>
    </location>
</feature>
<feature type="compositionally biased region" description="Basic residues" evidence="1">
    <location>
        <begin position="434"/>
        <end position="448"/>
    </location>
</feature>
<evidence type="ECO:0000256" key="1">
    <source>
        <dbReference type="SAM" id="MobiDB-lite"/>
    </source>
</evidence>
<feature type="non-terminal residue" evidence="2">
    <location>
        <position position="604"/>
    </location>
</feature>
<feature type="compositionally biased region" description="Basic residues" evidence="1">
    <location>
        <begin position="262"/>
        <end position="274"/>
    </location>
</feature>
<evidence type="ECO:0000313" key="2">
    <source>
        <dbReference type="EMBL" id="CAA9308042.1"/>
    </source>
</evidence>
<feature type="compositionally biased region" description="Basic and acidic residues" evidence="1">
    <location>
        <begin position="354"/>
        <end position="372"/>
    </location>
</feature>
<feature type="compositionally biased region" description="Basic and acidic residues" evidence="1">
    <location>
        <begin position="192"/>
        <end position="210"/>
    </location>
</feature>